<proteinExistence type="predicted"/>
<comment type="caution">
    <text evidence="2">The sequence shown here is derived from an EMBL/GenBank/DDBJ whole genome shotgun (WGS) entry which is preliminary data.</text>
</comment>
<protein>
    <recommendedName>
        <fullName evidence="4">DUF2627 domain-containing protein</fullName>
    </recommendedName>
</protein>
<feature type="transmembrane region" description="Helical" evidence="1">
    <location>
        <begin position="39"/>
        <end position="63"/>
    </location>
</feature>
<evidence type="ECO:0000313" key="2">
    <source>
        <dbReference type="EMBL" id="GGH79474.1"/>
    </source>
</evidence>
<accession>A0A8J3EM79</accession>
<evidence type="ECO:0000256" key="1">
    <source>
        <dbReference type="SAM" id="Phobius"/>
    </source>
</evidence>
<dbReference type="RefSeq" id="WP_188496735.1">
    <property type="nucleotide sequence ID" value="NZ_BMFV01000008.1"/>
</dbReference>
<evidence type="ECO:0008006" key="4">
    <source>
        <dbReference type="Google" id="ProtNLM"/>
    </source>
</evidence>
<dbReference type="AlphaFoldDB" id="A0A8J3EM79"/>
<organism evidence="2 3">
    <name type="scientific">Pullulanibacillus pueri</name>
    <dbReference type="NCBI Taxonomy" id="1437324"/>
    <lineage>
        <taxon>Bacteria</taxon>
        <taxon>Bacillati</taxon>
        <taxon>Bacillota</taxon>
        <taxon>Bacilli</taxon>
        <taxon>Bacillales</taxon>
        <taxon>Sporolactobacillaceae</taxon>
        <taxon>Pullulanibacillus</taxon>
    </lineage>
</organism>
<dbReference type="EMBL" id="BMFV01000008">
    <property type="protein sequence ID" value="GGH79474.1"/>
    <property type="molecule type" value="Genomic_DNA"/>
</dbReference>
<keyword evidence="3" id="KW-1185">Reference proteome</keyword>
<name>A0A8J3EM79_9BACL</name>
<dbReference type="InterPro" id="IPR020138">
    <property type="entry name" value="Uncharacterised_YqzF"/>
</dbReference>
<keyword evidence="1" id="KW-1133">Transmembrane helix</keyword>
<reference evidence="2" key="2">
    <citation type="submission" date="2020-09" db="EMBL/GenBank/DDBJ databases">
        <authorList>
            <person name="Sun Q."/>
            <person name="Zhou Y."/>
        </authorList>
    </citation>
    <scope>NUCLEOTIDE SEQUENCE</scope>
    <source>
        <strain evidence="2">CGMCC 1.12777</strain>
    </source>
</reference>
<feature type="transmembrane region" description="Helical" evidence="1">
    <location>
        <begin position="7"/>
        <end position="24"/>
    </location>
</feature>
<keyword evidence="1" id="KW-0472">Membrane</keyword>
<gene>
    <name evidence="2" type="ORF">GCM10007096_14450</name>
</gene>
<sequence length="79" mass="9249">MAKYMALIIIVIPIVLAVIGVKLMRDTVFDIINTPFTNLWLQFITGLLLFIIGIAFIGGWIFYRDRKRNYVAKRFKKKK</sequence>
<keyword evidence="1" id="KW-0812">Transmembrane</keyword>
<evidence type="ECO:0000313" key="3">
    <source>
        <dbReference type="Proteomes" id="UP000656813"/>
    </source>
</evidence>
<dbReference type="Pfam" id="PF11118">
    <property type="entry name" value="DUF2627"/>
    <property type="match status" value="1"/>
</dbReference>
<dbReference type="Proteomes" id="UP000656813">
    <property type="component" value="Unassembled WGS sequence"/>
</dbReference>
<reference evidence="2" key="1">
    <citation type="journal article" date="2014" name="Int. J. Syst. Evol. Microbiol.">
        <title>Complete genome sequence of Corynebacterium casei LMG S-19264T (=DSM 44701T), isolated from a smear-ripened cheese.</title>
        <authorList>
            <consortium name="US DOE Joint Genome Institute (JGI-PGF)"/>
            <person name="Walter F."/>
            <person name="Albersmeier A."/>
            <person name="Kalinowski J."/>
            <person name="Ruckert C."/>
        </authorList>
    </citation>
    <scope>NUCLEOTIDE SEQUENCE</scope>
    <source>
        <strain evidence="2">CGMCC 1.12777</strain>
    </source>
</reference>